<reference evidence="1 2" key="1">
    <citation type="submission" date="2014-04" db="EMBL/GenBank/DDBJ databases">
        <authorList>
            <consortium name="DOE Joint Genome Institute"/>
            <person name="Kuo A."/>
            <person name="Gay G."/>
            <person name="Dore J."/>
            <person name="Kohler A."/>
            <person name="Nagy L.G."/>
            <person name="Floudas D."/>
            <person name="Copeland A."/>
            <person name="Barry K.W."/>
            <person name="Cichocki N."/>
            <person name="Veneault-Fourrey C."/>
            <person name="LaButti K."/>
            <person name="Lindquist E.A."/>
            <person name="Lipzen A."/>
            <person name="Lundell T."/>
            <person name="Morin E."/>
            <person name="Murat C."/>
            <person name="Sun H."/>
            <person name="Tunlid A."/>
            <person name="Henrissat B."/>
            <person name="Grigoriev I.V."/>
            <person name="Hibbett D.S."/>
            <person name="Martin F."/>
            <person name="Nordberg H.P."/>
            <person name="Cantor M.N."/>
            <person name="Hua S.X."/>
        </authorList>
    </citation>
    <scope>NUCLEOTIDE SEQUENCE [LARGE SCALE GENOMIC DNA]</scope>
    <source>
        <strain evidence="2">h7</strain>
    </source>
</reference>
<keyword evidence="2" id="KW-1185">Reference proteome</keyword>
<evidence type="ECO:0000313" key="2">
    <source>
        <dbReference type="Proteomes" id="UP000053424"/>
    </source>
</evidence>
<dbReference type="Proteomes" id="UP000053424">
    <property type="component" value="Unassembled WGS sequence"/>
</dbReference>
<accession>A0A0C3BWG3</accession>
<protein>
    <submittedName>
        <fullName evidence="1">Uncharacterized protein</fullName>
    </submittedName>
</protein>
<gene>
    <name evidence="1" type="ORF">M413DRAFT_289738</name>
</gene>
<sequence>MSADRKSPFWATLPFDGLRGAGFHRGLRAPYLMACTNITRPRLVIYRISRTNAFIERFIPRMNSS</sequence>
<name>A0A0C3BWG3_HEBCY</name>
<dbReference type="AlphaFoldDB" id="A0A0C3BWG3"/>
<reference evidence="2" key="2">
    <citation type="submission" date="2015-01" db="EMBL/GenBank/DDBJ databases">
        <title>Evolutionary Origins and Diversification of the Mycorrhizal Mutualists.</title>
        <authorList>
            <consortium name="DOE Joint Genome Institute"/>
            <consortium name="Mycorrhizal Genomics Consortium"/>
            <person name="Kohler A."/>
            <person name="Kuo A."/>
            <person name="Nagy L.G."/>
            <person name="Floudas D."/>
            <person name="Copeland A."/>
            <person name="Barry K.W."/>
            <person name="Cichocki N."/>
            <person name="Veneault-Fourrey C."/>
            <person name="LaButti K."/>
            <person name="Lindquist E.A."/>
            <person name="Lipzen A."/>
            <person name="Lundell T."/>
            <person name="Morin E."/>
            <person name="Murat C."/>
            <person name="Riley R."/>
            <person name="Ohm R."/>
            <person name="Sun H."/>
            <person name="Tunlid A."/>
            <person name="Henrissat B."/>
            <person name="Grigoriev I.V."/>
            <person name="Hibbett D.S."/>
            <person name="Martin F."/>
        </authorList>
    </citation>
    <scope>NUCLEOTIDE SEQUENCE [LARGE SCALE GENOMIC DNA]</scope>
    <source>
        <strain evidence="2">h7</strain>
    </source>
</reference>
<evidence type="ECO:0000313" key="1">
    <source>
        <dbReference type="EMBL" id="KIM36424.1"/>
    </source>
</evidence>
<organism evidence="1 2">
    <name type="scientific">Hebeloma cylindrosporum</name>
    <dbReference type="NCBI Taxonomy" id="76867"/>
    <lineage>
        <taxon>Eukaryota</taxon>
        <taxon>Fungi</taxon>
        <taxon>Dikarya</taxon>
        <taxon>Basidiomycota</taxon>
        <taxon>Agaricomycotina</taxon>
        <taxon>Agaricomycetes</taxon>
        <taxon>Agaricomycetidae</taxon>
        <taxon>Agaricales</taxon>
        <taxon>Agaricineae</taxon>
        <taxon>Hymenogastraceae</taxon>
        <taxon>Hebeloma</taxon>
    </lineage>
</organism>
<dbReference type="EMBL" id="KN831805">
    <property type="protein sequence ID" value="KIM36424.1"/>
    <property type="molecule type" value="Genomic_DNA"/>
</dbReference>
<dbReference type="HOGENOM" id="CLU_2849938_0_0_1"/>
<proteinExistence type="predicted"/>